<name>D0W6R8_NEILA</name>
<evidence type="ECO:0000313" key="2">
    <source>
        <dbReference type="Proteomes" id="UP000003843"/>
    </source>
</evidence>
<comment type="caution">
    <text evidence="1">The sequence shown here is derived from an EMBL/GenBank/DDBJ whole genome shotgun (WGS) entry which is preliminary data.</text>
</comment>
<dbReference type="EMBL" id="ACEQ02000002">
    <property type="protein sequence ID" value="EEZ76763.1"/>
    <property type="molecule type" value="Genomic_DNA"/>
</dbReference>
<dbReference type="AlphaFoldDB" id="D0W6R8"/>
<accession>D0W6R8</accession>
<gene>
    <name evidence="1" type="ORF">NEILACOT_03209</name>
</gene>
<protein>
    <submittedName>
        <fullName evidence="1">Uncharacterized protein</fullName>
    </submittedName>
</protein>
<proteinExistence type="predicted"/>
<evidence type="ECO:0000313" key="1">
    <source>
        <dbReference type="EMBL" id="EEZ76763.1"/>
    </source>
</evidence>
<reference evidence="1 2" key="1">
    <citation type="submission" date="2009-10" db="EMBL/GenBank/DDBJ databases">
        <authorList>
            <person name="Weinstock G."/>
            <person name="Sodergren E."/>
            <person name="Clifton S."/>
            <person name="Fulton L."/>
            <person name="Fulton B."/>
            <person name="Courtney L."/>
            <person name="Fronick C."/>
            <person name="Harrison M."/>
            <person name="Strong C."/>
            <person name="Farmer C."/>
            <person name="Delahaunty K."/>
            <person name="Markovic C."/>
            <person name="Hall O."/>
            <person name="Minx P."/>
            <person name="Tomlinson C."/>
            <person name="Mitreva M."/>
            <person name="Nelson J."/>
            <person name="Hou S."/>
            <person name="Wollam A."/>
            <person name="Pepin K.H."/>
            <person name="Johnson M."/>
            <person name="Bhonagiri V."/>
            <person name="Nash W.E."/>
            <person name="Warren W."/>
            <person name="Chinwalla A."/>
            <person name="Mardis E.R."/>
            <person name="Wilson R.K."/>
        </authorList>
    </citation>
    <scope>NUCLEOTIDE SEQUENCE [LARGE SCALE GENOMIC DNA]</scope>
    <source>
        <strain evidence="1 2">ATCC 23970</strain>
    </source>
</reference>
<sequence>MPSERASDGIVPFGGIRAAGINPARSYQRQNRGLGLDFTVVKTSSAHF</sequence>
<organism evidence="1 2">
    <name type="scientific">Neisseria lactamica ATCC 23970</name>
    <dbReference type="NCBI Taxonomy" id="546265"/>
    <lineage>
        <taxon>Bacteria</taxon>
        <taxon>Pseudomonadati</taxon>
        <taxon>Pseudomonadota</taxon>
        <taxon>Betaproteobacteria</taxon>
        <taxon>Neisseriales</taxon>
        <taxon>Neisseriaceae</taxon>
        <taxon>Neisseria</taxon>
    </lineage>
</organism>
<dbReference type="Proteomes" id="UP000003843">
    <property type="component" value="Unassembled WGS sequence"/>
</dbReference>